<gene>
    <name evidence="4" type="primary">20342228</name>
    <name evidence="3" type="ORF">GGTG_01770</name>
</gene>
<accession>J3NKH8</accession>
<feature type="compositionally biased region" description="Basic residues" evidence="1">
    <location>
        <begin position="120"/>
        <end position="131"/>
    </location>
</feature>
<dbReference type="PANTHER" id="PTHR42470:SF2">
    <property type="match status" value="1"/>
</dbReference>
<proteinExistence type="predicted"/>
<protein>
    <recommendedName>
        <fullName evidence="2">DUF7924 domain-containing protein</fullName>
    </recommendedName>
</protein>
<sequence>MARAGAQTAAQERPPSSAPKIQGEQPLGIQSRKSPTRKRDRIQEQPARKRKQSIDAPQYGSDDPGQKRQRTPHTPPAGSTFNELLIGDDDPDPIAFWAKEQHWPEGLFKPATMERLLMRKKSSSGLSRKRSNSVASTTAASDQKPRAEKSAPYKNAQYSLLLQTKGSYMKMSELGITDASKTLVQDLLNGEQPLPNGTHFDDDIFVDACQNLENTNEARVIQDISRLIVPSAESHALRNKSCKHLIESVNAGWNNSIPLTGTRPQPDYCVGFRREAFTEDQLAKLEPIIGNFLSGDQSFVMATYSMHFPFLTCEVKCCAETLDTADRQNAHSMTLAVRAIVELFRLVKRESEVHRQILAFSISHDHRAVRIYGHYPIIAGENTTYYRHPIRTFDFTELDGKNKWAAYRFTKNVYDTWTPAHFKNICSAIEQLPLGLDFDVPPLPEATTELSRELGSSIQSDAGSLLNPVEQDVQSSNAGRQGPTPDTLYTGPGVTKRRKG</sequence>
<evidence type="ECO:0000313" key="5">
    <source>
        <dbReference type="Proteomes" id="UP000006039"/>
    </source>
</evidence>
<dbReference type="EMBL" id="GL385395">
    <property type="protein sequence ID" value="EJT81795.1"/>
    <property type="molecule type" value="Genomic_DNA"/>
</dbReference>
<dbReference type="InterPro" id="IPR057684">
    <property type="entry name" value="DUF7924"/>
</dbReference>
<reference evidence="4" key="5">
    <citation type="submission" date="2018-04" db="UniProtKB">
        <authorList>
            <consortium name="EnsemblFungi"/>
        </authorList>
    </citation>
    <scope>IDENTIFICATION</scope>
    <source>
        <strain evidence="4">R3-111a-1</strain>
    </source>
</reference>
<dbReference type="STRING" id="644352.J3NKH8"/>
<dbReference type="Proteomes" id="UP000006039">
    <property type="component" value="Unassembled WGS sequence"/>
</dbReference>
<evidence type="ECO:0000259" key="2">
    <source>
        <dbReference type="Pfam" id="PF25545"/>
    </source>
</evidence>
<reference evidence="5" key="1">
    <citation type="submission" date="2010-07" db="EMBL/GenBank/DDBJ databases">
        <title>The genome sequence of Gaeumannomyces graminis var. tritici strain R3-111a-1.</title>
        <authorList>
            <consortium name="The Broad Institute Genome Sequencing Platform"/>
            <person name="Ma L.-J."/>
            <person name="Dead R."/>
            <person name="Young S."/>
            <person name="Zeng Q."/>
            <person name="Koehrsen M."/>
            <person name="Alvarado L."/>
            <person name="Berlin A."/>
            <person name="Chapman S.B."/>
            <person name="Chen Z."/>
            <person name="Freedman E."/>
            <person name="Gellesch M."/>
            <person name="Goldberg J."/>
            <person name="Griggs A."/>
            <person name="Gujja S."/>
            <person name="Heilman E.R."/>
            <person name="Heiman D."/>
            <person name="Hepburn T."/>
            <person name="Howarth C."/>
            <person name="Jen D."/>
            <person name="Larson L."/>
            <person name="Mehta T."/>
            <person name="Neiman D."/>
            <person name="Pearson M."/>
            <person name="Roberts A."/>
            <person name="Saif S."/>
            <person name="Shea T."/>
            <person name="Shenoy N."/>
            <person name="Sisk P."/>
            <person name="Stolte C."/>
            <person name="Sykes S."/>
            <person name="Walk T."/>
            <person name="White J."/>
            <person name="Yandava C."/>
            <person name="Haas B."/>
            <person name="Nusbaum C."/>
            <person name="Birren B."/>
        </authorList>
    </citation>
    <scope>NUCLEOTIDE SEQUENCE [LARGE SCALE GENOMIC DNA]</scope>
    <source>
        <strain evidence="5">R3-111a-1</strain>
    </source>
</reference>
<name>J3NKH8_GAET3</name>
<dbReference type="HOGENOM" id="CLU_025457_2_0_1"/>
<reference evidence="3" key="2">
    <citation type="submission" date="2010-07" db="EMBL/GenBank/DDBJ databases">
        <authorList>
            <consortium name="The Broad Institute Genome Sequencing Platform"/>
            <consortium name="Broad Institute Genome Sequencing Center for Infectious Disease"/>
            <person name="Ma L.-J."/>
            <person name="Dead R."/>
            <person name="Young S."/>
            <person name="Zeng Q."/>
            <person name="Koehrsen M."/>
            <person name="Alvarado L."/>
            <person name="Berlin A."/>
            <person name="Chapman S.B."/>
            <person name="Chen Z."/>
            <person name="Freedman E."/>
            <person name="Gellesch M."/>
            <person name="Goldberg J."/>
            <person name="Griggs A."/>
            <person name="Gujja S."/>
            <person name="Heilman E.R."/>
            <person name="Heiman D."/>
            <person name="Hepburn T."/>
            <person name="Howarth C."/>
            <person name="Jen D."/>
            <person name="Larson L."/>
            <person name="Mehta T."/>
            <person name="Neiman D."/>
            <person name="Pearson M."/>
            <person name="Roberts A."/>
            <person name="Saif S."/>
            <person name="Shea T."/>
            <person name="Shenoy N."/>
            <person name="Sisk P."/>
            <person name="Stolte C."/>
            <person name="Sykes S."/>
            <person name="Walk T."/>
            <person name="White J."/>
            <person name="Yandava C."/>
            <person name="Haas B."/>
            <person name="Nusbaum C."/>
            <person name="Birren B."/>
        </authorList>
    </citation>
    <scope>NUCLEOTIDE SEQUENCE</scope>
    <source>
        <strain evidence="3">R3-111a-1</strain>
    </source>
</reference>
<keyword evidence="5" id="KW-1185">Reference proteome</keyword>
<reference evidence="4" key="4">
    <citation type="journal article" date="2015" name="G3 (Bethesda)">
        <title>Genome sequences of three phytopathogenic species of the Magnaporthaceae family of fungi.</title>
        <authorList>
            <person name="Okagaki L.H."/>
            <person name="Nunes C.C."/>
            <person name="Sailsbery J."/>
            <person name="Clay B."/>
            <person name="Brown D."/>
            <person name="John T."/>
            <person name="Oh Y."/>
            <person name="Young N."/>
            <person name="Fitzgerald M."/>
            <person name="Haas B.J."/>
            <person name="Zeng Q."/>
            <person name="Young S."/>
            <person name="Adiconis X."/>
            <person name="Fan L."/>
            <person name="Levin J.Z."/>
            <person name="Mitchell T.K."/>
            <person name="Okubara P.A."/>
            <person name="Farman M.L."/>
            <person name="Kohn L.M."/>
            <person name="Birren B."/>
            <person name="Ma L.-J."/>
            <person name="Dean R.A."/>
        </authorList>
    </citation>
    <scope>NUCLEOTIDE SEQUENCE</scope>
    <source>
        <strain evidence="4">R3-111a-1</strain>
    </source>
</reference>
<evidence type="ECO:0000256" key="1">
    <source>
        <dbReference type="SAM" id="MobiDB-lite"/>
    </source>
</evidence>
<dbReference type="eggNOG" id="ENOG502SK65">
    <property type="taxonomic scope" value="Eukaryota"/>
</dbReference>
<dbReference type="Pfam" id="PF25545">
    <property type="entry name" value="DUF7924"/>
    <property type="match status" value="1"/>
</dbReference>
<dbReference type="PANTHER" id="PTHR42470">
    <property type="entry name" value="VAST DOMAIN-CONTAINING PROTEIN"/>
    <property type="match status" value="1"/>
</dbReference>
<dbReference type="AlphaFoldDB" id="J3NKH8"/>
<organism evidence="3">
    <name type="scientific">Gaeumannomyces tritici (strain R3-111a-1)</name>
    <name type="common">Wheat and barley take-all root rot fungus</name>
    <name type="synonym">Gaeumannomyces graminis var. tritici</name>
    <dbReference type="NCBI Taxonomy" id="644352"/>
    <lineage>
        <taxon>Eukaryota</taxon>
        <taxon>Fungi</taxon>
        <taxon>Dikarya</taxon>
        <taxon>Ascomycota</taxon>
        <taxon>Pezizomycotina</taxon>
        <taxon>Sordariomycetes</taxon>
        <taxon>Sordariomycetidae</taxon>
        <taxon>Magnaporthales</taxon>
        <taxon>Magnaporthaceae</taxon>
        <taxon>Gaeumannomyces</taxon>
    </lineage>
</organism>
<feature type="region of interest" description="Disordered" evidence="1">
    <location>
        <begin position="1"/>
        <end position="86"/>
    </location>
</feature>
<feature type="region of interest" description="Disordered" evidence="1">
    <location>
        <begin position="120"/>
        <end position="151"/>
    </location>
</feature>
<feature type="region of interest" description="Disordered" evidence="1">
    <location>
        <begin position="460"/>
        <end position="500"/>
    </location>
</feature>
<dbReference type="GeneID" id="20342228"/>
<dbReference type="VEuPathDB" id="FungiDB:GGTG_01770"/>
<dbReference type="RefSeq" id="XP_009217804.1">
    <property type="nucleotide sequence ID" value="XM_009219540.1"/>
</dbReference>
<dbReference type="OrthoDB" id="5132737at2759"/>
<evidence type="ECO:0000313" key="4">
    <source>
        <dbReference type="EnsemblFungi" id="EJT81795"/>
    </source>
</evidence>
<evidence type="ECO:0000313" key="3">
    <source>
        <dbReference type="EMBL" id="EJT81795.1"/>
    </source>
</evidence>
<dbReference type="EnsemblFungi" id="EJT81795">
    <property type="protein sequence ID" value="EJT81795"/>
    <property type="gene ID" value="GGTG_01770"/>
</dbReference>
<reference evidence="3" key="3">
    <citation type="submission" date="2010-09" db="EMBL/GenBank/DDBJ databases">
        <title>Annotation of Gaeumannomyces graminis var. tritici R3-111a-1.</title>
        <authorList>
            <consortium name="The Broad Institute Genome Sequencing Platform"/>
            <person name="Ma L.-J."/>
            <person name="Dead R."/>
            <person name="Young S.K."/>
            <person name="Zeng Q."/>
            <person name="Gargeya S."/>
            <person name="Fitzgerald M."/>
            <person name="Haas B."/>
            <person name="Abouelleil A."/>
            <person name="Alvarado L."/>
            <person name="Arachchi H.M."/>
            <person name="Berlin A."/>
            <person name="Brown A."/>
            <person name="Chapman S.B."/>
            <person name="Chen Z."/>
            <person name="Dunbar C."/>
            <person name="Freedman E."/>
            <person name="Gearin G."/>
            <person name="Gellesch M."/>
            <person name="Goldberg J."/>
            <person name="Griggs A."/>
            <person name="Gujja S."/>
            <person name="Heiman D."/>
            <person name="Howarth C."/>
            <person name="Larson L."/>
            <person name="Lui A."/>
            <person name="MacDonald P.J.P."/>
            <person name="Mehta T."/>
            <person name="Montmayeur A."/>
            <person name="Murphy C."/>
            <person name="Neiman D."/>
            <person name="Pearson M."/>
            <person name="Priest M."/>
            <person name="Roberts A."/>
            <person name="Saif S."/>
            <person name="Shea T."/>
            <person name="Shenoy N."/>
            <person name="Sisk P."/>
            <person name="Stolte C."/>
            <person name="Sykes S."/>
            <person name="Yandava C."/>
            <person name="Wortman J."/>
            <person name="Nusbaum C."/>
            <person name="Birren B."/>
        </authorList>
    </citation>
    <scope>NUCLEOTIDE SEQUENCE</scope>
    <source>
        <strain evidence="3">R3-111a-1</strain>
    </source>
</reference>
<feature type="domain" description="DUF7924" evidence="2">
    <location>
        <begin position="205"/>
        <end position="429"/>
    </location>
</feature>